<feature type="transmembrane region" description="Helical" evidence="1">
    <location>
        <begin position="104"/>
        <end position="123"/>
    </location>
</feature>
<keyword evidence="1" id="KW-1133">Transmembrane helix</keyword>
<dbReference type="AlphaFoldDB" id="A0A1V3XFI9"/>
<reference evidence="2 3" key="1">
    <citation type="submission" date="2017-02" db="EMBL/GenBank/DDBJ databases">
        <title>Complete genome sequences of Mycobacterium kansasii strains isolated from rhesus macaques.</title>
        <authorList>
            <person name="Panda A."/>
            <person name="Nagaraj S."/>
            <person name="Zhao X."/>
            <person name="Tettelin H."/>
            <person name="Detolla L.J."/>
        </authorList>
    </citation>
    <scope>NUCLEOTIDE SEQUENCE [LARGE SCALE GENOMIC DNA]</scope>
    <source>
        <strain evidence="2 3">11-3469</strain>
    </source>
</reference>
<dbReference type="EMBL" id="MVBN01000003">
    <property type="protein sequence ID" value="OOK77201.1"/>
    <property type="molecule type" value="Genomic_DNA"/>
</dbReference>
<evidence type="ECO:0000256" key="1">
    <source>
        <dbReference type="SAM" id="Phobius"/>
    </source>
</evidence>
<accession>A0A1V3XFI9</accession>
<evidence type="ECO:0000313" key="3">
    <source>
        <dbReference type="Proteomes" id="UP000188532"/>
    </source>
</evidence>
<organism evidence="2 3">
    <name type="scientific">Mycobacterium kansasii</name>
    <dbReference type="NCBI Taxonomy" id="1768"/>
    <lineage>
        <taxon>Bacteria</taxon>
        <taxon>Bacillati</taxon>
        <taxon>Actinomycetota</taxon>
        <taxon>Actinomycetes</taxon>
        <taxon>Mycobacteriales</taxon>
        <taxon>Mycobacteriaceae</taxon>
        <taxon>Mycobacterium</taxon>
    </lineage>
</organism>
<proteinExistence type="predicted"/>
<keyword evidence="1" id="KW-0812">Transmembrane</keyword>
<sequence length="152" mass="15226">MALVLGIVSLTRPASHPMFSVIEGAAVIVVGLAGCLLGVLSVGNGTDVATPLTFLGTGALFALAGGITTLLSIIAVVDRRRPGAQPSSGALPSGLQPGPLGLRFLARLIDGLLVVIVAVPLAVLAEIHIGAAGLFPVCFPGCLPSATSWRSR</sequence>
<protein>
    <submittedName>
        <fullName evidence="2">Uncharacterized protein</fullName>
    </submittedName>
</protein>
<dbReference type="Proteomes" id="UP000188532">
    <property type="component" value="Unassembled WGS sequence"/>
</dbReference>
<comment type="caution">
    <text evidence="2">The sequence shown here is derived from an EMBL/GenBank/DDBJ whole genome shotgun (WGS) entry which is preliminary data.</text>
</comment>
<feature type="transmembrane region" description="Helical" evidence="1">
    <location>
        <begin position="54"/>
        <end position="77"/>
    </location>
</feature>
<name>A0A1V3XFI9_MYCKA</name>
<evidence type="ECO:0000313" key="2">
    <source>
        <dbReference type="EMBL" id="OOK77201.1"/>
    </source>
</evidence>
<gene>
    <name evidence="2" type="ORF">BZL29_3551</name>
</gene>
<feature type="transmembrane region" description="Helical" evidence="1">
    <location>
        <begin position="21"/>
        <end position="42"/>
    </location>
</feature>
<keyword evidence="1" id="KW-0472">Membrane</keyword>